<dbReference type="PANTHER" id="PTHR47331">
    <property type="entry name" value="PHD-TYPE DOMAIN-CONTAINING PROTEIN"/>
    <property type="match status" value="1"/>
</dbReference>
<dbReference type="Proteomes" id="UP001562425">
    <property type="component" value="Unassembled WGS sequence"/>
</dbReference>
<sequence length="304" mass="34304">MSAAAAATVNEMVYLDKINHATVTRSRAVKTVKATTCFESVAMASYGFPLRSDLDRHLVTFFAMVQCKRKVNTSRQVTSIDLVDLRRTAELFREVVPLLRAELEELRVELLGPKAKQTNPFLEIPNGAVGAPKRKKKVVTFAEDQQTNPDHSAVQQSEVSREVETNPFIQQPSRDGVASKQHTSVLKTVLKKSAGVQQSGVPPETELAGPTIHRRKPAPFDWSKIVNRKPWIAPPSCALCGKQHPLYKCAEFKKMQFAERLEYIQRKRLCPNCFNPRHHVTKCKDIPRCLLCTEMHQTILHKIV</sequence>
<keyword evidence="3" id="KW-1185">Reference proteome</keyword>
<evidence type="ECO:0000313" key="3">
    <source>
        <dbReference type="Proteomes" id="UP001562425"/>
    </source>
</evidence>
<proteinExistence type="predicted"/>
<evidence type="ECO:0000256" key="1">
    <source>
        <dbReference type="SAM" id="MobiDB-lite"/>
    </source>
</evidence>
<evidence type="ECO:0008006" key="4">
    <source>
        <dbReference type="Google" id="ProtNLM"/>
    </source>
</evidence>
<reference evidence="2 3" key="1">
    <citation type="submission" date="2024-05" db="EMBL/GenBank/DDBJ databases">
        <title>Culex pipiens pipiens assembly and annotation.</title>
        <authorList>
            <person name="Alout H."/>
            <person name="Durand T."/>
        </authorList>
    </citation>
    <scope>NUCLEOTIDE SEQUENCE [LARGE SCALE GENOMIC DNA]</scope>
    <source>
        <strain evidence="2">HA-2024</strain>
        <tissue evidence="2">Whole body</tissue>
    </source>
</reference>
<organism evidence="2 3">
    <name type="scientific">Culex pipiens pipiens</name>
    <name type="common">Northern house mosquito</name>
    <dbReference type="NCBI Taxonomy" id="38569"/>
    <lineage>
        <taxon>Eukaryota</taxon>
        <taxon>Metazoa</taxon>
        <taxon>Ecdysozoa</taxon>
        <taxon>Arthropoda</taxon>
        <taxon>Hexapoda</taxon>
        <taxon>Insecta</taxon>
        <taxon>Pterygota</taxon>
        <taxon>Neoptera</taxon>
        <taxon>Endopterygota</taxon>
        <taxon>Diptera</taxon>
        <taxon>Nematocera</taxon>
        <taxon>Culicoidea</taxon>
        <taxon>Culicidae</taxon>
        <taxon>Culicinae</taxon>
        <taxon>Culicini</taxon>
        <taxon>Culex</taxon>
        <taxon>Culex</taxon>
    </lineage>
</organism>
<evidence type="ECO:0000313" key="2">
    <source>
        <dbReference type="EMBL" id="KAL1400185.1"/>
    </source>
</evidence>
<accession>A0ABD1DKJ2</accession>
<dbReference type="AlphaFoldDB" id="A0ABD1DKJ2"/>
<comment type="caution">
    <text evidence="2">The sequence shown here is derived from an EMBL/GenBank/DDBJ whole genome shotgun (WGS) entry which is preliminary data.</text>
</comment>
<protein>
    <recommendedName>
        <fullName evidence="4">Gag-like protein</fullName>
    </recommendedName>
</protein>
<name>A0ABD1DKJ2_CULPP</name>
<feature type="region of interest" description="Disordered" evidence="1">
    <location>
        <begin position="194"/>
        <end position="213"/>
    </location>
</feature>
<dbReference type="EMBL" id="JBEHCU010005326">
    <property type="protein sequence ID" value="KAL1400185.1"/>
    <property type="molecule type" value="Genomic_DNA"/>
</dbReference>
<gene>
    <name evidence="2" type="ORF">pipiens_007644</name>
</gene>